<dbReference type="EMBL" id="PYSW02000020">
    <property type="protein sequence ID" value="KAG2383479.1"/>
    <property type="molecule type" value="Genomic_DNA"/>
</dbReference>
<gene>
    <name evidence="2" type="ORF">C9374_004150</name>
</gene>
<keyword evidence="3" id="KW-1185">Reference proteome</keyword>
<keyword evidence="1" id="KW-1133">Transmembrane helix</keyword>
<comment type="caution">
    <text evidence="2">The sequence shown here is derived from an EMBL/GenBank/DDBJ whole genome shotgun (WGS) entry which is preliminary data.</text>
</comment>
<evidence type="ECO:0000313" key="3">
    <source>
        <dbReference type="Proteomes" id="UP000816034"/>
    </source>
</evidence>
<dbReference type="GeneID" id="68096605"/>
<accession>A0AA88KJ23</accession>
<organism evidence="2 3">
    <name type="scientific">Naegleria lovaniensis</name>
    <name type="common">Amoeba</name>
    <dbReference type="NCBI Taxonomy" id="51637"/>
    <lineage>
        <taxon>Eukaryota</taxon>
        <taxon>Discoba</taxon>
        <taxon>Heterolobosea</taxon>
        <taxon>Tetramitia</taxon>
        <taxon>Eutetramitia</taxon>
        <taxon>Vahlkampfiidae</taxon>
        <taxon>Naegleria</taxon>
    </lineage>
</organism>
<keyword evidence="1" id="KW-0812">Transmembrane</keyword>
<sequence>MSPAWKVFHFFCAIMSFIISFTLPFMIVVWEMFVTSFYNNHANNKDITVCSIWGKNSTRWTIAIFILTLCGYLPGVIAALIYAFVAEHVSWIPQ</sequence>
<keyword evidence="1" id="KW-0472">Membrane</keyword>
<evidence type="ECO:0000256" key="1">
    <source>
        <dbReference type="SAM" id="Phobius"/>
    </source>
</evidence>
<name>A0AA88KJ23_NAELO</name>
<feature type="transmembrane region" description="Helical" evidence="1">
    <location>
        <begin position="62"/>
        <end position="85"/>
    </location>
</feature>
<protein>
    <submittedName>
        <fullName evidence="2">Uncharacterized protein</fullName>
    </submittedName>
</protein>
<dbReference type="Proteomes" id="UP000816034">
    <property type="component" value="Unassembled WGS sequence"/>
</dbReference>
<dbReference type="AlphaFoldDB" id="A0AA88KJ23"/>
<reference evidence="2 3" key="1">
    <citation type="journal article" date="2018" name="BMC Genomics">
        <title>The genome of Naegleria lovaniensis, the basis for a comparative approach to unravel pathogenicity factors of the human pathogenic amoeba N. fowleri.</title>
        <authorList>
            <person name="Liechti N."/>
            <person name="Schurch N."/>
            <person name="Bruggmann R."/>
            <person name="Wittwer M."/>
        </authorList>
    </citation>
    <scope>NUCLEOTIDE SEQUENCE [LARGE SCALE GENOMIC DNA]</scope>
    <source>
        <strain evidence="2 3">ATCC 30569</strain>
    </source>
</reference>
<dbReference type="RefSeq" id="XP_044549158.1">
    <property type="nucleotide sequence ID" value="XM_044693758.1"/>
</dbReference>
<evidence type="ECO:0000313" key="2">
    <source>
        <dbReference type="EMBL" id="KAG2383479.1"/>
    </source>
</evidence>
<proteinExistence type="predicted"/>
<feature type="transmembrane region" description="Helical" evidence="1">
    <location>
        <begin position="7"/>
        <end position="30"/>
    </location>
</feature>